<accession>A0ABT6R317</accession>
<evidence type="ECO:0000313" key="1">
    <source>
        <dbReference type="EMBL" id="MDI3235228.1"/>
    </source>
</evidence>
<keyword evidence="2" id="KW-1185">Reference proteome</keyword>
<dbReference type="RefSeq" id="WP_014969649.1">
    <property type="nucleotide sequence ID" value="NZ_JANJYY010000027.1"/>
</dbReference>
<dbReference type="InterPro" id="IPR026952">
    <property type="entry name" value="WVELL"/>
</dbReference>
<comment type="caution">
    <text evidence="1">The sequence shown here is derived from an EMBL/GenBank/DDBJ whole genome shotgun (WGS) entry which is preliminary data.</text>
</comment>
<name>A0ABT6R317_9BACL</name>
<sequence length="94" mass="10776">MDQNRSEALKGLAAELQNVNETLTPLEALTWVEVLWEDFEATLARAGEKYQGEAVAVRFVQQQIKQHGAMLHRFNTTNEKFKHLMIGRDSQSFN</sequence>
<evidence type="ECO:0000313" key="2">
    <source>
        <dbReference type="Proteomes" id="UP001243286"/>
    </source>
</evidence>
<protein>
    <submittedName>
        <fullName evidence="1">YfhJ family protein</fullName>
    </submittedName>
</protein>
<reference evidence="1 2" key="1">
    <citation type="submission" date="2023-04" db="EMBL/GenBank/DDBJ databases">
        <title>Antarctic isolates genomes.</title>
        <authorList>
            <person name="Dimov S.G."/>
        </authorList>
    </citation>
    <scope>NUCLEOTIDE SEQUENCE [LARGE SCALE GENOMIC DNA]</scope>
    <source>
        <strain evidence="1 2">AL19</strain>
    </source>
</reference>
<gene>
    <name evidence="1" type="ORF">QK289_09440</name>
</gene>
<dbReference type="Pfam" id="PF14043">
    <property type="entry name" value="WVELL"/>
    <property type="match status" value="1"/>
</dbReference>
<organism evidence="1 2">
    <name type="scientific">Exiguobacterium antarcticum</name>
    <dbReference type="NCBI Taxonomy" id="132920"/>
    <lineage>
        <taxon>Bacteria</taxon>
        <taxon>Bacillati</taxon>
        <taxon>Bacillota</taxon>
        <taxon>Bacilli</taxon>
        <taxon>Bacillales</taxon>
        <taxon>Bacillales Family XII. Incertae Sedis</taxon>
        <taxon>Exiguobacterium</taxon>
    </lineage>
</organism>
<dbReference type="Proteomes" id="UP001243286">
    <property type="component" value="Unassembled WGS sequence"/>
</dbReference>
<dbReference type="EMBL" id="JASBQV010000013">
    <property type="protein sequence ID" value="MDI3235228.1"/>
    <property type="molecule type" value="Genomic_DNA"/>
</dbReference>
<proteinExistence type="predicted"/>